<gene>
    <name evidence="2" type="ORF">E3N88_06342</name>
</gene>
<dbReference type="AlphaFoldDB" id="A0A5N6PPP7"/>
<evidence type="ECO:0008006" key="4">
    <source>
        <dbReference type="Google" id="ProtNLM"/>
    </source>
</evidence>
<dbReference type="Gene3D" id="3.40.395.10">
    <property type="entry name" value="Adenoviral Proteinase, Chain A"/>
    <property type="match status" value="1"/>
</dbReference>
<feature type="region of interest" description="Disordered" evidence="1">
    <location>
        <begin position="88"/>
        <end position="120"/>
    </location>
</feature>
<dbReference type="OrthoDB" id="1001981at2759"/>
<evidence type="ECO:0000256" key="1">
    <source>
        <dbReference type="SAM" id="MobiDB-lite"/>
    </source>
</evidence>
<dbReference type="Proteomes" id="UP000326396">
    <property type="component" value="Linkage Group LG11"/>
</dbReference>
<dbReference type="SUPFAM" id="SSF54001">
    <property type="entry name" value="Cysteine proteinases"/>
    <property type="match status" value="1"/>
</dbReference>
<feature type="compositionally biased region" description="Basic and acidic residues" evidence="1">
    <location>
        <begin position="88"/>
        <end position="97"/>
    </location>
</feature>
<dbReference type="EMBL" id="SZYD01000003">
    <property type="protein sequence ID" value="KAD6795446.1"/>
    <property type="molecule type" value="Genomic_DNA"/>
</dbReference>
<feature type="compositionally biased region" description="Basic residues" evidence="1">
    <location>
        <begin position="98"/>
        <end position="120"/>
    </location>
</feature>
<name>A0A5N6PPP7_9ASTR</name>
<dbReference type="InterPro" id="IPR038765">
    <property type="entry name" value="Papain-like_cys_pep_sf"/>
</dbReference>
<protein>
    <recommendedName>
        <fullName evidence="4">Ubiquitin-like protease family profile domain-containing protein</fullName>
    </recommendedName>
</protein>
<keyword evidence="3" id="KW-1185">Reference proteome</keyword>
<accession>A0A5N6PPP7</accession>
<comment type="caution">
    <text evidence="2">The sequence shown here is derived from an EMBL/GenBank/DDBJ whole genome shotgun (WGS) entry which is preliminary data.</text>
</comment>
<organism evidence="2 3">
    <name type="scientific">Mikania micrantha</name>
    <name type="common">bitter vine</name>
    <dbReference type="NCBI Taxonomy" id="192012"/>
    <lineage>
        <taxon>Eukaryota</taxon>
        <taxon>Viridiplantae</taxon>
        <taxon>Streptophyta</taxon>
        <taxon>Embryophyta</taxon>
        <taxon>Tracheophyta</taxon>
        <taxon>Spermatophyta</taxon>
        <taxon>Magnoliopsida</taxon>
        <taxon>eudicotyledons</taxon>
        <taxon>Gunneridae</taxon>
        <taxon>Pentapetalae</taxon>
        <taxon>asterids</taxon>
        <taxon>campanulids</taxon>
        <taxon>Asterales</taxon>
        <taxon>Asteraceae</taxon>
        <taxon>Asteroideae</taxon>
        <taxon>Heliantheae alliance</taxon>
        <taxon>Eupatorieae</taxon>
        <taxon>Mikania</taxon>
    </lineage>
</organism>
<evidence type="ECO:0000313" key="2">
    <source>
        <dbReference type="EMBL" id="KAD6795446.1"/>
    </source>
</evidence>
<dbReference type="PANTHER" id="PTHR34835">
    <property type="entry name" value="OS07G0283600 PROTEIN-RELATED"/>
    <property type="match status" value="1"/>
</dbReference>
<proteinExistence type="predicted"/>
<dbReference type="PANTHER" id="PTHR34835:SF90">
    <property type="entry name" value="AMINOTRANSFERASE-LIKE PLANT MOBILE DOMAIN-CONTAINING PROTEIN"/>
    <property type="match status" value="1"/>
</dbReference>
<sequence>MTRKKSERIAMKTSFSKFVNSPLDPIQLGYSDTDINTPKDVVRDKRKMLHKSDIRDEYLAKRFKTNDEKLKLIMEIKANLENVSKKIEEDKESEMKKVKMSKKRQLNKKSSLKIKKAKKTMKKKINKSDYELDDEESDDPDYENNLDEIIEKVVTSDKRKKWFGIVTRSSPKQFYTAIKSLNKRQRGLVRSMGFGKLLSFNVSGIPSKLGHYVVDNLDTSRMVIKTSKGDVKVDKESVNALLGLPLGGIDISALTEANESTKLFSKWRRRYGKRRISPVDAIRRGKEGWKRCTRSPLFVGPLTILTLLYVDRVSCRGINENREVSVIQFWSFENLQKREGIEIKEGGFGLGEIREHFFDEVNYEMESEEPLLEGDNNDDGVEKVNKFDENTIKGRRSMLSSIYSRIVKDKKAFAKAIIETRKSFPYDIIVAEFVNKYDEVFNEELEFDDYILSKRETNIKAASVEHVETAISSKGTNNETNKELPETVCDLTETYNAGVWTQEVIKVVDNFEGSSSFKGKSVESDKFKLNLEEFPTFSLGLTHETQKVDTCGDLTQEMLDAAVEIEKLYGLKKLEGKNTSNDQKGKDVNEKDGMGILEKKEAAKVKEGDHGENNAVERTFGTDIFATENGTRSTHFNFNSLLPRQEVFNDVIDYWVAVLNFEEKNRSPSSLRRLFLSDNTLYNSDETDETRYAFFETHLHAVLEGNEKLYDLKQFDVVLFPIFEKRHFYLMSFDMKNPCIRLIDNMRASQCLILVRDDVDYLKKSTCYKVIMGLWVSKG</sequence>
<reference evidence="2 3" key="1">
    <citation type="submission" date="2019-05" db="EMBL/GenBank/DDBJ databases">
        <title>Mikania micrantha, genome provides insights into the molecular mechanism of rapid growth.</title>
        <authorList>
            <person name="Liu B."/>
        </authorList>
    </citation>
    <scope>NUCLEOTIDE SEQUENCE [LARGE SCALE GENOMIC DNA]</scope>
    <source>
        <strain evidence="2">NLD-2019</strain>
        <tissue evidence="2">Leaf</tissue>
    </source>
</reference>
<evidence type="ECO:0000313" key="3">
    <source>
        <dbReference type="Proteomes" id="UP000326396"/>
    </source>
</evidence>